<proteinExistence type="predicted"/>
<evidence type="ECO:0000313" key="2">
    <source>
        <dbReference type="RefSeq" id="XP_033462920.1"/>
    </source>
</evidence>
<protein>
    <submittedName>
        <fullName evidence="2">Uncharacterized protein</fullName>
    </submittedName>
</protein>
<name>A0A6J3ME48_9PEZI</name>
<gene>
    <name evidence="2" type="ORF">K489DRAFT_386428</name>
</gene>
<dbReference type="AlphaFoldDB" id="A0A6J3ME48"/>
<sequence length="415" mass="48146">MAERRITEENPIREDVEGLDYERCAALHNHIVERGWTERGLNLADLDRTTWWDFHKGDNAFTKHVERLEPTVIAFLKLAWDEFYDEHRYIALHHAMGDTCISHPLGLHLSIWDADVTMNGRQPRVKFETVLETFLEMMDCGKIVAVSDSYRSQQERQDPWIMPSYTEDDLKDSLAAFSALITAIEVRMPSPPRESDYEVGLLDPADKATFGTFPPRSFARRFLERARRPRFRYLAPGLQLAWSQPLASVTIEDDMLRPILLFQSSELAHRDTADSMGRNSEFFPVSNCPAGLFLTETKPYEWHPWEDGCMLLLPFTIGENGWARKSNGELMGEHRQDEGENPGRTPCSTDLFQLGHNVFIRNHNVQLKNVLWLWTEMVEEGMWEVDSDGIKGGMEKWKEADTEEHWEDYVLPLDW</sequence>
<organism evidence="2">
    <name type="scientific">Dissoconium aciculare CBS 342.82</name>
    <dbReference type="NCBI Taxonomy" id="1314786"/>
    <lineage>
        <taxon>Eukaryota</taxon>
        <taxon>Fungi</taxon>
        <taxon>Dikarya</taxon>
        <taxon>Ascomycota</taxon>
        <taxon>Pezizomycotina</taxon>
        <taxon>Dothideomycetes</taxon>
        <taxon>Dothideomycetidae</taxon>
        <taxon>Mycosphaerellales</taxon>
        <taxon>Dissoconiaceae</taxon>
        <taxon>Dissoconium</taxon>
    </lineage>
</organism>
<dbReference type="RefSeq" id="XP_033462920.1">
    <property type="nucleotide sequence ID" value="XM_033606221.1"/>
</dbReference>
<accession>A0A6J3ME48</accession>
<reference evidence="2" key="1">
    <citation type="submission" date="2020-01" db="EMBL/GenBank/DDBJ databases">
        <authorList>
            <consortium name="DOE Joint Genome Institute"/>
            <person name="Haridas S."/>
            <person name="Albert R."/>
            <person name="Binder M."/>
            <person name="Bloem J."/>
            <person name="Labutti K."/>
            <person name="Salamov A."/>
            <person name="Andreopoulos B."/>
            <person name="Baker S.E."/>
            <person name="Barry K."/>
            <person name="Bills G."/>
            <person name="Bluhm B.H."/>
            <person name="Cannon C."/>
            <person name="Castanera R."/>
            <person name="Culley D.E."/>
            <person name="Daum C."/>
            <person name="Ezra D."/>
            <person name="Gonzalez J.B."/>
            <person name="Henrissat B."/>
            <person name="Kuo A."/>
            <person name="Liang C."/>
            <person name="Lipzen A."/>
            <person name="Lutzoni F."/>
            <person name="Magnuson J."/>
            <person name="Mondo S."/>
            <person name="Nolan M."/>
            <person name="Ohm R."/>
            <person name="Pangilinan J."/>
            <person name="Park H.-J."/>
            <person name="Ramirez L."/>
            <person name="Alfaro M."/>
            <person name="Sun H."/>
            <person name="Tritt A."/>
            <person name="Yoshinaga Y."/>
            <person name="Zwiers L.-H."/>
            <person name="Turgeon B.G."/>
            <person name="Goodwin S.B."/>
            <person name="Spatafora J.W."/>
            <person name="Crous P.W."/>
            <person name="Grigoriev I.V."/>
        </authorList>
    </citation>
    <scope>NUCLEOTIDE SEQUENCE</scope>
    <source>
        <strain evidence="2">CBS 342.82</strain>
    </source>
</reference>
<dbReference type="OrthoDB" id="3029470at2759"/>
<reference evidence="2" key="3">
    <citation type="submission" date="2025-08" db="UniProtKB">
        <authorList>
            <consortium name="RefSeq"/>
        </authorList>
    </citation>
    <scope>IDENTIFICATION</scope>
    <source>
        <strain evidence="2">CBS 342.82</strain>
    </source>
</reference>
<dbReference type="Proteomes" id="UP000504637">
    <property type="component" value="Unplaced"/>
</dbReference>
<dbReference type="GeneID" id="54364021"/>
<evidence type="ECO:0000313" key="1">
    <source>
        <dbReference type="Proteomes" id="UP000504637"/>
    </source>
</evidence>
<reference evidence="2" key="2">
    <citation type="submission" date="2020-04" db="EMBL/GenBank/DDBJ databases">
        <authorList>
            <consortium name="NCBI Genome Project"/>
        </authorList>
    </citation>
    <scope>NUCLEOTIDE SEQUENCE</scope>
    <source>
        <strain evidence="2">CBS 342.82</strain>
    </source>
</reference>
<keyword evidence="1" id="KW-1185">Reference proteome</keyword>